<dbReference type="Gene3D" id="3.90.1170.30">
    <property type="entry name" value="Pyrimidine nucleoside phosphorylase-like, C-terminal domain"/>
    <property type="match status" value="1"/>
</dbReference>
<dbReference type="InterPro" id="IPR036566">
    <property type="entry name" value="PYNP-like_C_sf"/>
</dbReference>
<dbReference type="GO" id="GO:0004645">
    <property type="term" value="F:1,4-alpha-oligoglucan phosphorylase activity"/>
    <property type="evidence" value="ECO:0007669"/>
    <property type="project" value="InterPro"/>
</dbReference>
<proteinExistence type="predicted"/>
<dbReference type="Gene3D" id="3.40.1030.10">
    <property type="entry name" value="Nucleoside phosphorylase/phosphoribosyltransferase catalytic domain"/>
    <property type="match status" value="1"/>
</dbReference>
<dbReference type="PANTHER" id="PTHR10515:SF0">
    <property type="entry name" value="THYMIDINE PHOSPHORYLASE"/>
    <property type="match status" value="1"/>
</dbReference>
<evidence type="ECO:0000256" key="1">
    <source>
        <dbReference type="ARBA" id="ARBA00022676"/>
    </source>
</evidence>
<dbReference type="GO" id="GO:0006213">
    <property type="term" value="P:pyrimidine nucleoside metabolic process"/>
    <property type="evidence" value="ECO:0007669"/>
    <property type="project" value="InterPro"/>
</dbReference>
<dbReference type="InterPro" id="IPR035902">
    <property type="entry name" value="Nuc_phospho_transferase"/>
</dbReference>
<protein>
    <recommendedName>
        <fullName evidence="3">Pyrimidine nucleoside phosphorylase C-terminal domain-containing protein</fullName>
    </recommendedName>
</protein>
<dbReference type="PATRIC" id="fig|1618480.3.peg.294"/>
<evidence type="ECO:0000259" key="3">
    <source>
        <dbReference type="SMART" id="SM00941"/>
    </source>
</evidence>
<organism evidence="4 5">
    <name type="scientific">Candidatus Roizmanbacteria bacterium GW2011_GWA2_36_23</name>
    <dbReference type="NCBI Taxonomy" id="1618480"/>
    <lineage>
        <taxon>Bacteria</taxon>
        <taxon>Candidatus Roizmaniibacteriota</taxon>
    </lineage>
</organism>
<dbReference type="STRING" id="1618480.US11_C0003G0051"/>
<name>A0A0G0E4U8_9BACT</name>
<dbReference type="SUPFAM" id="SSF47648">
    <property type="entry name" value="Nucleoside phosphorylase/phosphoribosyltransferase N-terminal domain"/>
    <property type="match status" value="1"/>
</dbReference>
<dbReference type="PANTHER" id="PTHR10515">
    <property type="entry name" value="THYMIDINE PHOSPHORYLASE"/>
    <property type="match status" value="1"/>
</dbReference>
<gene>
    <name evidence="4" type="ORF">US11_C0003G0051</name>
</gene>
<dbReference type="InterPro" id="IPR000312">
    <property type="entry name" value="Glycosyl_Trfase_fam3"/>
</dbReference>
<dbReference type="AlphaFoldDB" id="A0A0G0E4U8"/>
<evidence type="ECO:0000256" key="2">
    <source>
        <dbReference type="ARBA" id="ARBA00022679"/>
    </source>
</evidence>
<evidence type="ECO:0000313" key="4">
    <source>
        <dbReference type="EMBL" id="KKQ01908.1"/>
    </source>
</evidence>
<sequence>MSDDSNKIVAIKAIQKKLLGKKISYREIYTIMDEISHERLSDILTTYFVATSFKEGYTTEELYHFTKAMVETGNKLEFKGIVADKHSTGGVSGARTTMIIVPIIAAAGFKIPKISSRAITTPAGTADVMEVLAEVNFTPKKVEHIVNTVGGCVAWNGNLGIAPADDVIIRVEEPLSFESFDKIIISIMAKKIAAGTTHLILDIPVGKTMKIRHFSDAENVAKKFKILGEKFKMKVIVDINDTLEPPGRGVGPALEARDVLYVLEQKKERPLKLEAKALRLAGKLLDLCYKETKINKNGEEEATKILASGVALAKFKEIIAAQNGNSAVNSSSLKIASNKHEVTVNHSGKIKDINNYNLNTVAKVLGAPKDKFAGIYLLKKLDERVEKLEPIMILYSEDKFRLKEAQVTLQNFPIYELT</sequence>
<dbReference type="SUPFAM" id="SSF54680">
    <property type="entry name" value="Pyrimidine nucleoside phosphorylase C-terminal domain"/>
    <property type="match status" value="1"/>
</dbReference>
<dbReference type="NCBIfam" id="TIGR02645">
    <property type="entry name" value="ARCH_P_rylase"/>
    <property type="match status" value="1"/>
</dbReference>
<dbReference type="InterPro" id="IPR017872">
    <property type="entry name" value="Pyrmidine_PPase_CS"/>
</dbReference>
<dbReference type="InterPro" id="IPR013102">
    <property type="entry name" value="PYNP_C"/>
</dbReference>
<dbReference type="GO" id="GO:0016763">
    <property type="term" value="F:pentosyltransferase activity"/>
    <property type="evidence" value="ECO:0007669"/>
    <property type="project" value="InterPro"/>
</dbReference>
<comment type="caution">
    <text evidence="4">The sequence shown here is derived from an EMBL/GenBank/DDBJ whole genome shotgun (WGS) entry which is preliminary data.</text>
</comment>
<dbReference type="GO" id="GO:0006206">
    <property type="term" value="P:pyrimidine nucleobase metabolic process"/>
    <property type="evidence" value="ECO:0007669"/>
    <property type="project" value="InterPro"/>
</dbReference>
<dbReference type="SUPFAM" id="SSF52418">
    <property type="entry name" value="Nucleoside phosphorylase/phosphoribosyltransferase catalytic domain"/>
    <property type="match status" value="1"/>
</dbReference>
<dbReference type="Pfam" id="PF00591">
    <property type="entry name" value="Glycos_transf_3"/>
    <property type="match status" value="1"/>
</dbReference>
<dbReference type="SMART" id="SM00941">
    <property type="entry name" value="PYNP_C"/>
    <property type="match status" value="1"/>
</dbReference>
<dbReference type="InterPro" id="IPR036320">
    <property type="entry name" value="Glycosyl_Trfase_fam3_N_dom_sf"/>
</dbReference>
<dbReference type="InterPro" id="IPR000053">
    <property type="entry name" value="Thymidine/pyrmidine_PPase"/>
</dbReference>
<dbReference type="InterPro" id="IPR017459">
    <property type="entry name" value="Glycosyl_Trfase_fam3_N_dom"/>
</dbReference>
<dbReference type="Pfam" id="PF07831">
    <property type="entry name" value="PYNP_C"/>
    <property type="match status" value="1"/>
</dbReference>
<dbReference type="EMBL" id="LBRS01000003">
    <property type="protein sequence ID" value="KKQ01908.1"/>
    <property type="molecule type" value="Genomic_DNA"/>
</dbReference>
<dbReference type="Gene3D" id="1.20.970.50">
    <property type="match status" value="1"/>
</dbReference>
<dbReference type="PROSITE" id="PS00647">
    <property type="entry name" value="THYMID_PHOSPHORYLASE"/>
    <property type="match status" value="1"/>
</dbReference>
<accession>A0A0G0E4U8</accession>
<dbReference type="GO" id="GO:0005829">
    <property type="term" value="C:cytosol"/>
    <property type="evidence" value="ECO:0007669"/>
    <property type="project" value="TreeGrafter"/>
</dbReference>
<dbReference type="Proteomes" id="UP000034344">
    <property type="component" value="Unassembled WGS sequence"/>
</dbReference>
<reference evidence="4 5" key="1">
    <citation type="journal article" date="2015" name="Nature">
        <title>rRNA introns, odd ribosomes, and small enigmatic genomes across a large radiation of phyla.</title>
        <authorList>
            <person name="Brown C.T."/>
            <person name="Hug L.A."/>
            <person name="Thomas B.C."/>
            <person name="Sharon I."/>
            <person name="Castelle C.J."/>
            <person name="Singh A."/>
            <person name="Wilkins M.J."/>
            <person name="Williams K.H."/>
            <person name="Banfield J.F."/>
        </authorList>
    </citation>
    <scope>NUCLEOTIDE SEQUENCE [LARGE SCALE GENOMIC DNA]</scope>
</reference>
<evidence type="ECO:0000313" key="5">
    <source>
        <dbReference type="Proteomes" id="UP000034344"/>
    </source>
</evidence>
<feature type="domain" description="Pyrimidine nucleoside phosphorylase C-terminal" evidence="3">
    <location>
        <begin position="349"/>
        <end position="415"/>
    </location>
</feature>
<keyword evidence="1" id="KW-0328">Glycosyltransferase</keyword>
<keyword evidence="2" id="KW-0808">Transferase</keyword>
<dbReference type="NCBIfam" id="NF003338">
    <property type="entry name" value="PRK04350.1"/>
    <property type="match status" value="1"/>
</dbReference>
<dbReference type="InterPro" id="IPR013466">
    <property type="entry name" value="Thymidine/AMP_Pase"/>
</dbReference>
<dbReference type="Pfam" id="PF02885">
    <property type="entry name" value="Glycos_trans_3N"/>
    <property type="match status" value="1"/>
</dbReference>